<dbReference type="AlphaFoldDB" id="A0AA36H210"/>
<dbReference type="Proteomes" id="UP001176961">
    <property type="component" value="Unassembled WGS sequence"/>
</dbReference>
<accession>A0AA36H210</accession>
<evidence type="ECO:0000313" key="1">
    <source>
        <dbReference type="EMBL" id="CAJ0602277.1"/>
    </source>
</evidence>
<gene>
    <name evidence="1" type="ORF">CYNAS_LOCUS14260</name>
</gene>
<keyword evidence="2" id="KW-1185">Reference proteome</keyword>
<proteinExistence type="predicted"/>
<comment type="caution">
    <text evidence="1">The sequence shown here is derived from an EMBL/GenBank/DDBJ whole genome shotgun (WGS) entry which is preliminary data.</text>
</comment>
<name>A0AA36H210_CYLNA</name>
<reference evidence="1" key="1">
    <citation type="submission" date="2023-07" db="EMBL/GenBank/DDBJ databases">
        <authorList>
            <consortium name="CYATHOMIX"/>
        </authorList>
    </citation>
    <scope>NUCLEOTIDE SEQUENCE</scope>
    <source>
        <strain evidence="1">N/A</strain>
    </source>
</reference>
<sequence>MNCSINGIVCHCLPANSDSSTRIVASTASFAIHQRHRLPLFASEFGQQHTSCSINGVVCHCLPANSDSSTRAVASTASFAIVCQRIRTGAHELLHQWQLFASEFGQQHTSCSVNGIVCHCLPANSDSSTRAVASTASFAIVCQRIWTAAHELLHQWQLFASEFGQQHTSCSVNGIVCHCLPANSDSSTRAVASTASFAIVCQRIWTAAHELLHQWQLFASEFGQQHTSCSVNGIVCHCLPANSDSSTRAVASTASFAIVCQRIWTAAHELLHQWQLFASEFGQQHTNCSINGIVCHCLPASSDSSTRAVASTASFAIVCQRIWTAAHELLHQWQLFASEFGQQHTSCSVNGIVCHCLPANSDSSTRAVASTASFAIVCQRIWTAAHELLHQWQLFASEFGQQHTNCSINGIVCHCLPASSDSSTRAVASTASFAIVCQRIRTAAHEL</sequence>
<dbReference type="EMBL" id="CATQJL010000305">
    <property type="protein sequence ID" value="CAJ0602277.1"/>
    <property type="molecule type" value="Genomic_DNA"/>
</dbReference>
<evidence type="ECO:0000313" key="2">
    <source>
        <dbReference type="Proteomes" id="UP001176961"/>
    </source>
</evidence>
<organism evidence="1 2">
    <name type="scientific">Cylicocyclus nassatus</name>
    <name type="common">Nematode worm</name>
    <dbReference type="NCBI Taxonomy" id="53992"/>
    <lineage>
        <taxon>Eukaryota</taxon>
        <taxon>Metazoa</taxon>
        <taxon>Ecdysozoa</taxon>
        <taxon>Nematoda</taxon>
        <taxon>Chromadorea</taxon>
        <taxon>Rhabditida</taxon>
        <taxon>Rhabditina</taxon>
        <taxon>Rhabditomorpha</taxon>
        <taxon>Strongyloidea</taxon>
        <taxon>Strongylidae</taxon>
        <taxon>Cylicocyclus</taxon>
    </lineage>
</organism>
<protein>
    <submittedName>
        <fullName evidence="1">Uncharacterized protein</fullName>
    </submittedName>
</protein>